<evidence type="ECO:0000313" key="17">
    <source>
        <dbReference type="EMBL" id="KAG5612806.1"/>
    </source>
</evidence>
<dbReference type="Pfam" id="PF00320">
    <property type="entry name" value="GATA"/>
    <property type="match status" value="1"/>
</dbReference>
<keyword evidence="18" id="KW-1185">Reference proteome</keyword>
<keyword evidence="10" id="KW-0804">Transcription</keyword>
<evidence type="ECO:0000256" key="7">
    <source>
        <dbReference type="ARBA" id="ARBA00023015"/>
    </source>
</evidence>
<dbReference type="AlphaFoldDB" id="A0A9J5ZL09"/>
<dbReference type="EMBL" id="JACXVP010000004">
    <property type="protein sequence ID" value="KAG5612806.1"/>
    <property type="molecule type" value="Genomic_DNA"/>
</dbReference>
<dbReference type="Pfam" id="PF06200">
    <property type="entry name" value="tify"/>
    <property type="match status" value="1"/>
</dbReference>
<sequence length="269" mass="29988">MNCQMQAMNVDRHFSGAGEEVPAGNEKAVGNFPVGYGGRVDSVKVTMPHYTVCSASDVAALQNRESKFDQLTISFCGKIYVFDGVTTHKVHSLFQLLGGYEYSPGTQALGLSSANQKDYVDHPVHCADPKRLESLIRFYEKRKKRCYEKKIRYGIRQEVAFRMKRKNGLFARKGSTGPKQDNIPSEETRCIHCGTSSKATPMMRRGPDGQRNLCNACGLTWANKGIMRTLYKASYDNTELELEDEDCNNTDYGAPPCSVSYQVSSSVCQ</sequence>
<dbReference type="GO" id="GO:0005634">
    <property type="term" value="C:nucleus"/>
    <property type="evidence" value="ECO:0007669"/>
    <property type="project" value="UniProtKB-SubCell"/>
</dbReference>
<dbReference type="InterPro" id="IPR013088">
    <property type="entry name" value="Znf_NHR/GATA"/>
</dbReference>
<dbReference type="InterPro" id="IPR000679">
    <property type="entry name" value="Znf_GATA"/>
</dbReference>
<evidence type="ECO:0000256" key="2">
    <source>
        <dbReference type="ARBA" id="ARBA00004123"/>
    </source>
</evidence>
<feature type="domain" description="GATA-type" evidence="14">
    <location>
        <begin position="184"/>
        <end position="230"/>
    </location>
</feature>
<keyword evidence="8" id="KW-0238">DNA-binding</keyword>
<dbReference type="PROSITE" id="PS50114">
    <property type="entry name" value="GATA_ZN_FINGER_2"/>
    <property type="match status" value="1"/>
</dbReference>
<protein>
    <recommendedName>
        <fullName evidence="19">GATA transcription factor 25-like</fullName>
    </recommendedName>
</protein>
<organism evidence="17 18">
    <name type="scientific">Solanum commersonii</name>
    <name type="common">Commerson's wild potato</name>
    <name type="synonym">Commerson's nightshade</name>
    <dbReference type="NCBI Taxonomy" id="4109"/>
    <lineage>
        <taxon>Eukaryota</taxon>
        <taxon>Viridiplantae</taxon>
        <taxon>Streptophyta</taxon>
        <taxon>Embryophyta</taxon>
        <taxon>Tracheophyta</taxon>
        <taxon>Spermatophyta</taxon>
        <taxon>Magnoliopsida</taxon>
        <taxon>eudicotyledons</taxon>
        <taxon>Gunneridae</taxon>
        <taxon>Pentapetalae</taxon>
        <taxon>asterids</taxon>
        <taxon>lamiids</taxon>
        <taxon>Solanales</taxon>
        <taxon>Solanaceae</taxon>
        <taxon>Solanoideae</taxon>
        <taxon>Solaneae</taxon>
        <taxon>Solanum</taxon>
    </lineage>
</organism>
<keyword evidence="7" id="KW-0805">Transcription regulation</keyword>
<evidence type="ECO:0000256" key="8">
    <source>
        <dbReference type="ARBA" id="ARBA00023125"/>
    </source>
</evidence>
<keyword evidence="5 12" id="KW-0863">Zinc-finger</keyword>
<comment type="function">
    <text evidence="1">Transcriptional activator that specifically binds 5'-GATA-3' or 5'-GAT-3' motifs within gene promoters.</text>
</comment>
<gene>
    <name evidence="17" type="ORF">H5410_024087</name>
</gene>
<evidence type="ECO:0000259" key="15">
    <source>
        <dbReference type="PROSITE" id="PS51017"/>
    </source>
</evidence>
<evidence type="ECO:0000256" key="9">
    <source>
        <dbReference type="ARBA" id="ARBA00023159"/>
    </source>
</evidence>
<keyword evidence="9" id="KW-0010">Activator</keyword>
<evidence type="ECO:0000256" key="6">
    <source>
        <dbReference type="ARBA" id="ARBA00022833"/>
    </source>
</evidence>
<evidence type="ECO:0008006" key="19">
    <source>
        <dbReference type="Google" id="ProtNLM"/>
    </source>
</evidence>
<comment type="similarity">
    <text evidence="3">Belongs to the type IV zinc-finger family. Class C subfamily.</text>
</comment>
<dbReference type="SMART" id="SM00401">
    <property type="entry name" value="ZnF_GATA"/>
    <property type="match status" value="1"/>
</dbReference>
<dbReference type="InterPro" id="IPR010399">
    <property type="entry name" value="Tify_dom"/>
</dbReference>
<keyword evidence="4" id="KW-0479">Metal-binding</keyword>
<evidence type="ECO:0000256" key="12">
    <source>
        <dbReference type="PROSITE-ProRule" id="PRU00094"/>
    </source>
</evidence>
<dbReference type="GO" id="GO:0008270">
    <property type="term" value="F:zinc ion binding"/>
    <property type="evidence" value="ECO:0007669"/>
    <property type="project" value="UniProtKB-KW"/>
</dbReference>
<dbReference type="GO" id="GO:0043565">
    <property type="term" value="F:sequence-specific DNA binding"/>
    <property type="evidence" value="ECO:0007669"/>
    <property type="project" value="InterPro"/>
</dbReference>
<keyword evidence="6" id="KW-0862">Zinc</keyword>
<reference evidence="17 18" key="1">
    <citation type="submission" date="2020-09" db="EMBL/GenBank/DDBJ databases">
        <title>De no assembly of potato wild relative species, Solanum commersonii.</title>
        <authorList>
            <person name="Cho K."/>
        </authorList>
    </citation>
    <scope>NUCLEOTIDE SEQUENCE [LARGE SCALE GENOMIC DNA]</scope>
    <source>
        <strain evidence="17">LZ3.2</strain>
        <tissue evidence="17">Leaf</tissue>
    </source>
</reference>
<dbReference type="InterPro" id="IPR010402">
    <property type="entry name" value="CCT_domain"/>
</dbReference>
<dbReference type="Proteomes" id="UP000824120">
    <property type="component" value="Chromosome 4"/>
</dbReference>
<dbReference type="InterPro" id="IPR045280">
    <property type="entry name" value="TIFY-like"/>
</dbReference>
<accession>A0A9J5ZL09</accession>
<dbReference type="Gene3D" id="3.30.50.10">
    <property type="entry name" value="Erythroid Transcription Factor GATA-1, subunit A"/>
    <property type="match status" value="1"/>
</dbReference>
<dbReference type="PROSITE" id="PS51017">
    <property type="entry name" value="CCT"/>
    <property type="match status" value="1"/>
</dbReference>
<dbReference type="SMART" id="SM00979">
    <property type="entry name" value="TIFY"/>
    <property type="match status" value="1"/>
</dbReference>
<evidence type="ECO:0000313" key="18">
    <source>
        <dbReference type="Proteomes" id="UP000824120"/>
    </source>
</evidence>
<evidence type="ECO:0000256" key="11">
    <source>
        <dbReference type="ARBA" id="ARBA00023242"/>
    </source>
</evidence>
<dbReference type="GO" id="GO:0006355">
    <property type="term" value="P:regulation of DNA-templated transcription"/>
    <property type="evidence" value="ECO:0007669"/>
    <property type="project" value="InterPro"/>
</dbReference>
<evidence type="ECO:0000259" key="14">
    <source>
        <dbReference type="PROSITE" id="PS50114"/>
    </source>
</evidence>
<evidence type="ECO:0000256" key="5">
    <source>
        <dbReference type="ARBA" id="ARBA00022771"/>
    </source>
</evidence>
<name>A0A9J5ZL09_SOLCO</name>
<proteinExistence type="inferred from homology"/>
<evidence type="ECO:0000259" key="16">
    <source>
        <dbReference type="PROSITE" id="PS51320"/>
    </source>
</evidence>
<dbReference type="PROSITE" id="PS51320">
    <property type="entry name" value="TIFY"/>
    <property type="match status" value="1"/>
</dbReference>
<evidence type="ECO:0000256" key="4">
    <source>
        <dbReference type="ARBA" id="ARBA00022723"/>
    </source>
</evidence>
<dbReference type="SUPFAM" id="SSF57716">
    <property type="entry name" value="Glucocorticoid receptor-like (DNA-binding domain)"/>
    <property type="match status" value="1"/>
</dbReference>
<dbReference type="CDD" id="cd00202">
    <property type="entry name" value="ZnF_GATA"/>
    <property type="match status" value="1"/>
</dbReference>
<comment type="caution">
    <text evidence="17">The sequence shown here is derived from an EMBL/GenBank/DDBJ whole genome shotgun (WGS) entry which is preliminary data.</text>
</comment>
<dbReference type="PROSITE" id="PS00344">
    <property type="entry name" value="GATA_ZN_FINGER_1"/>
    <property type="match status" value="1"/>
</dbReference>
<evidence type="ECO:0000256" key="1">
    <source>
        <dbReference type="ARBA" id="ARBA00002206"/>
    </source>
</evidence>
<comment type="subcellular location">
    <subcellularLocation>
        <location evidence="2 13">Nucleus</location>
    </subcellularLocation>
</comment>
<dbReference type="PANTHER" id="PTHR46125:SF20">
    <property type="entry name" value="GATA TRANSCRIPTION FACTOR 25"/>
    <property type="match status" value="1"/>
</dbReference>
<feature type="domain" description="Tify" evidence="16">
    <location>
        <begin position="64"/>
        <end position="99"/>
    </location>
</feature>
<dbReference type="OrthoDB" id="2162994at2759"/>
<evidence type="ECO:0000256" key="10">
    <source>
        <dbReference type="ARBA" id="ARBA00023163"/>
    </source>
</evidence>
<feature type="domain" description="CCT" evidence="15">
    <location>
        <begin position="131"/>
        <end position="173"/>
    </location>
</feature>
<dbReference type="Pfam" id="PF06203">
    <property type="entry name" value="CCT"/>
    <property type="match status" value="1"/>
</dbReference>
<keyword evidence="11 13" id="KW-0539">Nucleus</keyword>
<evidence type="ECO:0000256" key="13">
    <source>
        <dbReference type="PROSITE-ProRule" id="PRU00357"/>
    </source>
</evidence>
<evidence type="ECO:0000256" key="3">
    <source>
        <dbReference type="ARBA" id="ARBA00007722"/>
    </source>
</evidence>
<dbReference type="PANTHER" id="PTHR46125">
    <property type="entry name" value="GATA TRANSCRIPTION FACTOR 28"/>
    <property type="match status" value="1"/>
</dbReference>